<feature type="transmembrane region" description="Helical" evidence="8">
    <location>
        <begin position="522"/>
        <end position="542"/>
    </location>
</feature>
<keyword evidence="7 8" id="KW-0472">Membrane</keyword>
<accession>A0A7I9VQM3</accession>
<evidence type="ECO:0000256" key="2">
    <source>
        <dbReference type="ARBA" id="ARBA00010942"/>
    </source>
</evidence>
<dbReference type="Pfam" id="PF00873">
    <property type="entry name" value="ACR_tran"/>
    <property type="match status" value="1"/>
</dbReference>
<dbReference type="InterPro" id="IPR004763">
    <property type="entry name" value="CusA-like"/>
</dbReference>
<evidence type="ECO:0000256" key="3">
    <source>
        <dbReference type="ARBA" id="ARBA00022448"/>
    </source>
</evidence>
<feature type="transmembrane region" description="Helical" evidence="8">
    <location>
        <begin position="955"/>
        <end position="975"/>
    </location>
</feature>
<keyword evidence="6 8" id="KW-1133">Transmembrane helix</keyword>
<evidence type="ECO:0000256" key="6">
    <source>
        <dbReference type="ARBA" id="ARBA00022989"/>
    </source>
</evidence>
<dbReference type="AlphaFoldDB" id="A0A7I9VQM3"/>
<dbReference type="EMBL" id="BJTG01000008">
    <property type="protein sequence ID" value="GEJ58723.1"/>
    <property type="molecule type" value="Genomic_DNA"/>
</dbReference>
<dbReference type="Gene3D" id="3.30.70.1430">
    <property type="entry name" value="Multidrug efflux transporter AcrB pore domain"/>
    <property type="match status" value="2"/>
</dbReference>
<keyword evidence="4" id="KW-1003">Cell membrane</keyword>
<dbReference type="InterPro" id="IPR027463">
    <property type="entry name" value="AcrB_DN_DC_subdom"/>
</dbReference>
<dbReference type="PANTHER" id="PTHR32063">
    <property type="match status" value="1"/>
</dbReference>
<dbReference type="SUPFAM" id="SSF82866">
    <property type="entry name" value="Multidrug efflux transporter AcrB transmembrane domain"/>
    <property type="match status" value="2"/>
</dbReference>
<proteinExistence type="inferred from homology"/>
<comment type="similarity">
    <text evidence="2">Belongs to the resistance-nodulation-cell division (RND) (TC 2.A.6) family.</text>
</comment>
<feature type="transmembrane region" description="Helical" evidence="8">
    <location>
        <begin position="858"/>
        <end position="877"/>
    </location>
</feature>
<keyword evidence="10" id="KW-1185">Reference proteome</keyword>
<protein>
    <submittedName>
        <fullName evidence="9">Cation efflux system protein</fullName>
    </submittedName>
</protein>
<name>A0A7I9VQM3_9BACT</name>
<evidence type="ECO:0000256" key="8">
    <source>
        <dbReference type="SAM" id="Phobius"/>
    </source>
</evidence>
<dbReference type="GO" id="GO:0005886">
    <property type="term" value="C:plasma membrane"/>
    <property type="evidence" value="ECO:0007669"/>
    <property type="project" value="UniProtKB-SubCell"/>
</dbReference>
<feature type="transmembrane region" description="Helical" evidence="8">
    <location>
        <begin position="883"/>
        <end position="904"/>
    </location>
</feature>
<comment type="subcellular location">
    <subcellularLocation>
        <location evidence="1">Cell membrane</location>
        <topology evidence="1">Multi-pass membrane protein</topology>
    </subcellularLocation>
</comment>
<dbReference type="GO" id="GO:0042910">
    <property type="term" value="F:xenobiotic transmembrane transporter activity"/>
    <property type="evidence" value="ECO:0007669"/>
    <property type="project" value="TreeGrafter"/>
</dbReference>
<evidence type="ECO:0000256" key="1">
    <source>
        <dbReference type="ARBA" id="ARBA00004651"/>
    </source>
</evidence>
<evidence type="ECO:0000256" key="4">
    <source>
        <dbReference type="ARBA" id="ARBA00022475"/>
    </source>
</evidence>
<dbReference type="Gene3D" id="3.30.2090.10">
    <property type="entry name" value="Multidrug efflux transporter AcrB TolC docking domain, DN and DC subdomains"/>
    <property type="match status" value="2"/>
</dbReference>
<organism evidence="9 10">
    <name type="scientific">Anaeromyxobacter diazotrophicus</name>
    <dbReference type="NCBI Taxonomy" id="2590199"/>
    <lineage>
        <taxon>Bacteria</taxon>
        <taxon>Pseudomonadati</taxon>
        <taxon>Myxococcota</taxon>
        <taxon>Myxococcia</taxon>
        <taxon>Myxococcales</taxon>
        <taxon>Cystobacterineae</taxon>
        <taxon>Anaeromyxobacteraceae</taxon>
        <taxon>Anaeromyxobacter</taxon>
    </lineage>
</organism>
<dbReference type="Gene3D" id="1.20.1640.10">
    <property type="entry name" value="Multidrug efflux transporter AcrB transmembrane domain"/>
    <property type="match status" value="2"/>
</dbReference>
<feature type="transmembrane region" description="Helical" evidence="8">
    <location>
        <begin position="987"/>
        <end position="1005"/>
    </location>
</feature>
<dbReference type="Proteomes" id="UP000503640">
    <property type="component" value="Unassembled WGS sequence"/>
</dbReference>
<evidence type="ECO:0000313" key="10">
    <source>
        <dbReference type="Proteomes" id="UP000503640"/>
    </source>
</evidence>
<dbReference type="GO" id="GO:0008324">
    <property type="term" value="F:monoatomic cation transmembrane transporter activity"/>
    <property type="evidence" value="ECO:0007669"/>
    <property type="project" value="InterPro"/>
</dbReference>
<reference evidence="10" key="1">
    <citation type="journal article" date="2020" name="Appl. Environ. Microbiol.">
        <title>Diazotrophic Anaeromyxobacter Isolates from Soils.</title>
        <authorList>
            <person name="Masuda Y."/>
            <person name="Yamanaka H."/>
            <person name="Xu Z.X."/>
            <person name="Shiratori Y."/>
            <person name="Aono T."/>
            <person name="Amachi S."/>
            <person name="Senoo K."/>
            <person name="Itoh H."/>
        </authorList>
    </citation>
    <scope>NUCLEOTIDE SEQUENCE [LARGE SCALE GENOMIC DNA]</scope>
    <source>
        <strain evidence="10">R267</strain>
    </source>
</reference>
<comment type="caution">
    <text evidence="9">The sequence shown here is derived from an EMBL/GenBank/DDBJ whole genome shotgun (WGS) entry which is preliminary data.</text>
</comment>
<dbReference type="PANTHER" id="PTHR32063:SF12">
    <property type="entry name" value="CATION EFFLUX SYSTEM PROTEIN"/>
    <property type="match status" value="1"/>
</dbReference>
<dbReference type="Gene3D" id="3.30.70.1320">
    <property type="entry name" value="Multidrug efflux transporter AcrB pore domain like"/>
    <property type="match status" value="1"/>
</dbReference>
<dbReference type="InterPro" id="IPR001036">
    <property type="entry name" value="Acrflvin-R"/>
</dbReference>
<keyword evidence="3" id="KW-0813">Transport</keyword>
<gene>
    <name evidence="9" type="ORF">AMYX_34640</name>
</gene>
<feature type="transmembrane region" description="Helical" evidence="8">
    <location>
        <begin position="466"/>
        <end position="486"/>
    </location>
</feature>
<feature type="transmembrane region" description="Helical" evidence="8">
    <location>
        <begin position="360"/>
        <end position="380"/>
    </location>
</feature>
<dbReference type="SUPFAM" id="SSF82693">
    <property type="entry name" value="Multidrug efflux transporter AcrB pore domain, PN1, PN2, PC1 and PC2 subdomains"/>
    <property type="match status" value="3"/>
</dbReference>
<sequence length="1036" mass="111892">MVKRIVAFALQNRALVVLLALVLLVGGLVAFEQLPVEAYPNPVPPMVEVIAQPPGWSAEEVERYVTIPLEIGLSGMPGLDHVRSQSLYALTDVKCYFKWGTRYEDARQEVINRLQFTQLPAGVQAQLSPWNAIGEVYRFNVRGKGYSLQELKTAADWILVRQFKQVPGVADVVTFGGETKEYHVEVDPNRLRARGVTLAQLTQALSSANQNVGGQRLTLGEQSYTIRGVGLIRSPRDIEDAVVLAQKGVPVRVRDVATVAVGHAPRLGLVGRDDDSDVVQGTVLMRYGGETKATLRGIYDRVEYVRRNHLLPPGMDIEPYYDRATLIRVTTRTVLENLLIGMVLVTLVLVAFLGSVRAALITALNVPLALLVAFIGMVATGTPANLISLGAVDFGIVVDSTVIMVENVFRHLGAHGFGGIFERVRSAAGEVGRPMAFSTLIIGVAFLPLFTMTGVSGVIFTPMAVTYAFAIGGALLLALTLTPVLVSRFVPAKAEEKDTVVMRALQRAYRPLFDVALRWPRLGLLAPVLVIGLCVALFPLLGSEYMPKLEEGNFWIRASLPMSVSMEQSSRLVGRMRAILKRKPEVVTVVSQLGRPDDGTDLAGFQNIELFAPLRPYGEWPRGVTKEQLTEELGKELEEEFPGVVFNFSQYLSDNVEEALSGVKGENSVKVKGPDIDGNEATAARLVDVMEHVRGVKDLGLFPTLGQPSIKIVPDRERCGRYGLNTGDVEAVVAAAVGGQAVTQVFEGEKSFALTVRWQEPYRSSLGAIRAIGVATPDGGQVPLGQLAQVSEESGPSVIYREDGSRYSPVKFSIRGRDLGSTVDEAQRQIADHVRLPAGAHLEWAGQINELNEAMGRLAVIIPLTLLLIALLVYAAVKTWLDTAVVLISIPVACLGGIVALLVAREPFSASAAMGFVSVFGIAIQDAILVVTYAQRQWENGKTLSDGARAAAEQQFRPGLMATLTATLGLLPAALSNAIGAQAQKPLAIVVIGGSLALAGLTRIVQPPLLVVAHQLGDRFRARRPGRRREEEDAAA</sequence>
<evidence type="ECO:0000256" key="5">
    <source>
        <dbReference type="ARBA" id="ARBA00022692"/>
    </source>
</evidence>
<evidence type="ECO:0000313" key="9">
    <source>
        <dbReference type="EMBL" id="GEJ58723.1"/>
    </source>
</evidence>
<dbReference type="SUPFAM" id="SSF82714">
    <property type="entry name" value="Multidrug efflux transporter AcrB TolC docking domain, DN and DC subdomains"/>
    <property type="match status" value="2"/>
</dbReference>
<dbReference type="PRINTS" id="PR00702">
    <property type="entry name" value="ACRIFLAVINRP"/>
</dbReference>
<dbReference type="RefSeq" id="WP_176067514.1">
    <property type="nucleotide sequence ID" value="NZ_BJTG01000008.1"/>
</dbReference>
<dbReference type="NCBIfam" id="TIGR00914">
    <property type="entry name" value="2A0601"/>
    <property type="match status" value="1"/>
</dbReference>
<feature type="transmembrane region" description="Helical" evidence="8">
    <location>
        <begin position="916"/>
        <end position="935"/>
    </location>
</feature>
<dbReference type="Gene3D" id="3.30.70.1440">
    <property type="entry name" value="Multidrug efflux transporter AcrB pore domain"/>
    <property type="match status" value="1"/>
</dbReference>
<evidence type="ECO:0000256" key="7">
    <source>
        <dbReference type="ARBA" id="ARBA00023136"/>
    </source>
</evidence>
<keyword evidence="5 8" id="KW-0812">Transmembrane</keyword>
<feature type="transmembrane region" description="Helical" evidence="8">
    <location>
        <begin position="334"/>
        <end position="353"/>
    </location>
</feature>
<feature type="transmembrane region" description="Helical" evidence="8">
    <location>
        <begin position="435"/>
        <end position="460"/>
    </location>
</feature>